<dbReference type="RefSeq" id="WP_262993336.1">
    <property type="nucleotide sequence ID" value="NZ_JAOTJC010000007.1"/>
</dbReference>
<evidence type="ECO:0000259" key="7">
    <source>
        <dbReference type="PROSITE" id="PS51192"/>
    </source>
</evidence>
<evidence type="ECO:0000259" key="8">
    <source>
        <dbReference type="PROSITE" id="PS51194"/>
    </source>
</evidence>
<proteinExistence type="inferred from homology"/>
<name>A0ABT2VNA1_9ALTE</name>
<comment type="caution">
    <text evidence="9">The sequence shown here is derived from an EMBL/GenBank/DDBJ whole genome shotgun (WGS) entry which is preliminary data.</text>
</comment>
<dbReference type="Pfam" id="PF03880">
    <property type="entry name" value="DbpA"/>
    <property type="match status" value="1"/>
</dbReference>
<keyword evidence="4 6" id="KW-0067">ATP-binding</keyword>
<evidence type="ECO:0000313" key="10">
    <source>
        <dbReference type="Proteomes" id="UP001209257"/>
    </source>
</evidence>
<dbReference type="InterPro" id="IPR000629">
    <property type="entry name" value="RNA-helicase_DEAD-box_CS"/>
</dbReference>
<dbReference type="Pfam" id="PF00271">
    <property type="entry name" value="Helicase_C"/>
    <property type="match status" value="1"/>
</dbReference>
<feature type="domain" description="Helicase C-terminal" evidence="8">
    <location>
        <begin position="231"/>
        <end position="380"/>
    </location>
</feature>
<dbReference type="InterPro" id="IPR001650">
    <property type="entry name" value="Helicase_C-like"/>
</dbReference>
<dbReference type="PROSITE" id="PS51192">
    <property type="entry name" value="HELICASE_ATP_BIND_1"/>
    <property type="match status" value="1"/>
</dbReference>
<dbReference type="SMART" id="SM00490">
    <property type="entry name" value="HELICc"/>
    <property type="match status" value="1"/>
</dbReference>
<dbReference type="PROSITE" id="PS51194">
    <property type="entry name" value="HELICASE_CTER"/>
    <property type="match status" value="1"/>
</dbReference>
<keyword evidence="3 6" id="KW-0347">Helicase</keyword>
<dbReference type="SUPFAM" id="SSF52540">
    <property type="entry name" value="P-loop containing nucleoside triphosphate hydrolases"/>
    <property type="match status" value="1"/>
</dbReference>
<dbReference type="InterPro" id="IPR011545">
    <property type="entry name" value="DEAD/DEAH_box_helicase_dom"/>
</dbReference>
<reference evidence="10" key="1">
    <citation type="submission" date="2023-07" db="EMBL/GenBank/DDBJ databases">
        <title>Study on multiphase classification of strain Alteromonas salexigens isolated from the Yellow Sea.</title>
        <authorList>
            <person name="Sun L."/>
        </authorList>
    </citation>
    <scope>NUCLEOTIDE SEQUENCE [LARGE SCALE GENOMIC DNA]</scope>
    <source>
        <strain evidence="10">ASW11-19</strain>
    </source>
</reference>
<keyword evidence="1 6" id="KW-0547">Nucleotide-binding</keyword>
<keyword evidence="10" id="KW-1185">Reference proteome</keyword>
<gene>
    <name evidence="9" type="primary">dbpA</name>
    <name evidence="9" type="ORF">OCL06_08210</name>
</gene>
<evidence type="ECO:0000256" key="2">
    <source>
        <dbReference type="ARBA" id="ARBA00022801"/>
    </source>
</evidence>
<dbReference type="Gene3D" id="3.40.50.300">
    <property type="entry name" value="P-loop containing nucleotide triphosphate hydrolases"/>
    <property type="match status" value="2"/>
</dbReference>
<sequence>MSDFEGLAVHADIARALKDNGIHTLSPVQKASLPASLTGQDVMAQAQTGSGKTLAFAIPCIQAVDTREPHPQALILCPTRELAEQVAEQVRMAARYIPNLKVLTLCGGQPMGPQIQSLKHGGHIIVGTPGRIMDHVQRRRLILNTLKCRVLDEADRMLDMGFEDDLAVIFAKVPDTVQTLLMSATYTPAVEAVAQAYLRDAVQVDVTAEQSHTPDIEQVAYETLPHTRLQTLKAVLTHYQPASAIVFCNTRKDVMEVVDELIDEGFNAGGLQGEMEQQARTDVLMRFSSDAMNVLVATDVAARGLDIEDVACVINYTVSEEPEAHVHRIGRTARAGKQGIAITLLTPPDVGHWKKITAMFTTAIPEKGAQALRFHKNRIVQPDYNCIVLNAGKKQKLRPGDLVGALTKDADIPGEDIGNIKVQSSQSYVAIKLRSVKRAMKLFREGKIKGKRIRAKCL</sequence>
<evidence type="ECO:0000313" key="9">
    <source>
        <dbReference type="EMBL" id="MCU7554580.1"/>
    </source>
</evidence>
<evidence type="ECO:0000256" key="6">
    <source>
        <dbReference type="RuleBase" id="RU000492"/>
    </source>
</evidence>
<dbReference type="NCBIfam" id="NF008744">
    <property type="entry name" value="PRK11776.1"/>
    <property type="match status" value="1"/>
</dbReference>
<dbReference type="InterPro" id="IPR014001">
    <property type="entry name" value="Helicase_ATP-bd"/>
</dbReference>
<dbReference type="Gene3D" id="3.30.70.330">
    <property type="match status" value="1"/>
</dbReference>
<dbReference type="InterPro" id="IPR005580">
    <property type="entry name" value="DbpA/CsdA_RNA-bd_dom"/>
</dbReference>
<dbReference type="PANTHER" id="PTHR47959:SF1">
    <property type="entry name" value="ATP-DEPENDENT RNA HELICASE DBPA"/>
    <property type="match status" value="1"/>
</dbReference>
<dbReference type="EMBL" id="JAOTJC010000007">
    <property type="protein sequence ID" value="MCU7554580.1"/>
    <property type="molecule type" value="Genomic_DNA"/>
</dbReference>
<feature type="domain" description="Helicase ATP-binding" evidence="7">
    <location>
        <begin position="33"/>
        <end position="204"/>
    </location>
</feature>
<keyword evidence="2 6" id="KW-0378">Hydrolase</keyword>
<dbReference type="SMART" id="SM00487">
    <property type="entry name" value="DEXDc"/>
    <property type="match status" value="1"/>
</dbReference>
<dbReference type="GO" id="GO:0003724">
    <property type="term" value="F:RNA helicase activity"/>
    <property type="evidence" value="ECO:0007669"/>
    <property type="project" value="UniProtKB-EC"/>
</dbReference>
<dbReference type="CDD" id="cd00268">
    <property type="entry name" value="DEADc"/>
    <property type="match status" value="1"/>
</dbReference>
<dbReference type="InterPro" id="IPR050079">
    <property type="entry name" value="DEAD_box_RNA_helicase"/>
</dbReference>
<dbReference type="Proteomes" id="UP001209257">
    <property type="component" value="Unassembled WGS sequence"/>
</dbReference>
<dbReference type="PANTHER" id="PTHR47959">
    <property type="entry name" value="ATP-DEPENDENT RNA HELICASE RHLE-RELATED"/>
    <property type="match status" value="1"/>
</dbReference>
<dbReference type="InterPro" id="IPR044742">
    <property type="entry name" value="DEAD/DEAH_RhlB"/>
</dbReference>
<dbReference type="PROSITE" id="PS00039">
    <property type="entry name" value="DEAD_ATP_HELICASE"/>
    <property type="match status" value="1"/>
</dbReference>
<evidence type="ECO:0000256" key="3">
    <source>
        <dbReference type="ARBA" id="ARBA00022806"/>
    </source>
</evidence>
<protein>
    <submittedName>
        <fullName evidence="9">ATP-dependent RNA helicase DbpA</fullName>
        <ecNumber evidence="9">3.6.4.13</ecNumber>
    </submittedName>
</protein>
<dbReference type="CDD" id="cd18787">
    <property type="entry name" value="SF2_C_DEAD"/>
    <property type="match status" value="1"/>
</dbReference>
<organism evidence="9 10">
    <name type="scientific">Alteromonas salexigens</name>
    <dbReference type="NCBI Taxonomy" id="2982530"/>
    <lineage>
        <taxon>Bacteria</taxon>
        <taxon>Pseudomonadati</taxon>
        <taxon>Pseudomonadota</taxon>
        <taxon>Gammaproteobacteria</taxon>
        <taxon>Alteromonadales</taxon>
        <taxon>Alteromonadaceae</taxon>
        <taxon>Alteromonas/Salinimonas group</taxon>
        <taxon>Alteromonas</taxon>
    </lineage>
</organism>
<dbReference type="GO" id="GO:0016787">
    <property type="term" value="F:hydrolase activity"/>
    <property type="evidence" value="ECO:0007669"/>
    <property type="project" value="UniProtKB-KW"/>
</dbReference>
<evidence type="ECO:0000256" key="1">
    <source>
        <dbReference type="ARBA" id="ARBA00022741"/>
    </source>
</evidence>
<evidence type="ECO:0000256" key="5">
    <source>
        <dbReference type="ARBA" id="ARBA00038437"/>
    </source>
</evidence>
<accession>A0ABT2VNA1</accession>
<comment type="similarity">
    <text evidence="5 6">Belongs to the DEAD box helicase family.</text>
</comment>
<evidence type="ECO:0000256" key="4">
    <source>
        <dbReference type="ARBA" id="ARBA00022840"/>
    </source>
</evidence>
<dbReference type="EC" id="3.6.4.13" evidence="9"/>
<dbReference type="InterPro" id="IPR012677">
    <property type="entry name" value="Nucleotide-bd_a/b_plait_sf"/>
</dbReference>
<dbReference type="Pfam" id="PF00270">
    <property type="entry name" value="DEAD"/>
    <property type="match status" value="1"/>
</dbReference>
<dbReference type="InterPro" id="IPR027417">
    <property type="entry name" value="P-loop_NTPase"/>
</dbReference>